<keyword evidence="1" id="KW-0472">Membrane</keyword>
<evidence type="ECO:0000313" key="2">
    <source>
        <dbReference type="EMBL" id="OYD52363.1"/>
    </source>
</evidence>
<dbReference type="RefSeq" id="WP_094269826.1">
    <property type="nucleotide sequence ID" value="NZ_NOIH01000046.1"/>
</dbReference>
<reference evidence="2 3" key="1">
    <citation type="submission" date="2017-07" db="EMBL/GenBank/DDBJ databases">
        <title>Thauera sp. KNDSS-Mac4 genome sequence and assembly.</title>
        <authorList>
            <person name="Mayilraj S."/>
        </authorList>
    </citation>
    <scope>NUCLEOTIDE SEQUENCE [LARGE SCALE GENOMIC DNA]</scope>
    <source>
        <strain evidence="2 3">KNDSS-Mac4</strain>
    </source>
</reference>
<protein>
    <submittedName>
        <fullName evidence="2">Uncharacterized protein</fullName>
    </submittedName>
</protein>
<keyword evidence="1" id="KW-0812">Transmembrane</keyword>
<dbReference type="Proteomes" id="UP000215181">
    <property type="component" value="Unassembled WGS sequence"/>
</dbReference>
<organism evidence="2 3">
    <name type="scientific">Thauera propionica</name>
    <dbReference type="NCBI Taxonomy" id="2019431"/>
    <lineage>
        <taxon>Bacteria</taxon>
        <taxon>Pseudomonadati</taxon>
        <taxon>Pseudomonadota</taxon>
        <taxon>Betaproteobacteria</taxon>
        <taxon>Rhodocyclales</taxon>
        <taxon>Zoogloeaceae</taxon>
        <taxon>Thauera</taxon>
    </lineage>
</organism>
<keyword evidence="1" id="KW-1133">Transmembrane helix</keyword>
<dbReference type="AlphaFoldDB" id="A0A235EUA5"/>
<feature type="transmembrane region" description="Helical" evidence="1">
    <location>
        <begin position="71"/>
        <end position="90"/>
    </location>
</feature>
<comment type="caution">
    <text evidence="2">The sequence shown here is derived from an EMBL/GenBank/DDBJ whole genome shotgun (WGS) entry which is preliminary data.</text>
</comment>
<evidence type="ECO:0000313" key="3">
    <source>
        <dbReference type="Proteomes" id="UP000215181"/>
    </source>
</evidence>
<dbReference type="OrthoDB" id="3691511at2"/>
<feature type="transmembrane region" description="Helical" evidence="1">
    <location>
        <begin position="15"/>
        <end position="35"/>
    </location>
</feature>
<sequence>MHAEDLHLLNASMMLPAFVHAAALGWAPSVVLPFLVKVAPWLVDGKALREAAPLLAGYSLGFAVMHDRIGYWPMDLVVTLGCLAAFFFYLRASRRG</sequence>
<accession>A0A235EUA5</accession>
<dbReference type="EMBL" id="NOIH01000046">
    <property type="protein sequence ID" value="OYD52363.1"/>
    <property type="molecule type" value="Genomic_DNA"/>
</dbReference>
<name>A0A235EUA5_9RHOO</name>
<evidence type="ECO:0000256" key="1">
    <source>
        <dbReference type="SAM" id="Phobius"/>
    </source>
</evidence>
<proteinExistence type="predicted"/>
<gene>
    <name evidence="2" type="ORF">CGK74_18475</name>
</gene>
<keyword evidence="3" id="KW-1185">Reference proteome</keyword>